<evidence type="ECO:0000313" key="3">
    <source>
        <dbReference type="Proteomes" id="UP000602510"/>
    </source>
</evidence>
<gene>
    <name evidence="1" type="ORF">GN244_ATG08031</name>
    <name evidence="2" type="ORF">GN958_ATG05029</name>
</gene>
<dbReference type="Gene3D" id="3.90.226.10">
    <property type="entry name" value="2-enoyl-CoA Hydratase, Chain A, domain 1"/>
    <property type="match status" value="1"/>
</dbReference>
<sequence length="170" mass="19450">MPVTTPYPVVFPFDKKRQMAKAMFNTMYVYDFLELIECNLLRQWCKYVQQRKRGGGPKITIPNLMMEVRELILDVTGKDITGTTRPRGQNDIGMVAWLLTGADGFASCEDRLQGPQGCRSWYSRGAQHSADHAPPRRLVKKLYTRISEPPSTARTMVARSKRRCITYSQS</sequence>
<evidence type="ECO:0000313" key="1">
    <source>
        <dbReference type="EMBL" id="KAF4039813.1"/>
    </source>
</evidence>
<name>A0A833WF29_PHYIN</name>
<keyword evidence="3" id="KW-1185">Reference proteome</keyword>
<proteinExistence type="predicted"/>
<dbReference type="PANTHER" id="PTHR45728">
    <property type="entry name" value="ACETYL-COA CARBOXYLASE, ISOFORM A"/>
    <property type="match status" value="1"/>
</dbReference>
<reference evidence="1" key="1">
    <citation type="submission" date="2020-04" db="EMBL/GenBank/DDBJ databases">
        <title>Hybrid Assembly of Korean Phytophthora infestans isolates.</title>
        <authorList>
            <person name="Prokchorchik M."/>
            <person name="Lee Y."/>
            <person name="Seo J."/>
            <person name="Cho J.-H."/>
            <person name="Park Y.-E."/>
            <person name="Jang D.-C."/>
            <person name="Im J.-S."/>
            <person name="Choi J.-G."/>
            <person name="Park H.-J."/>
            <person name="Lee G.-B."/>
            <person name="Lee Y.-G."/>
            <person name="Hong S.-Y."/>
            <person name="Cho K."/>
            <person name="Sohn K.H."/>
        </authorList>
    </citation>
    <scope>NUCLEOTIDE SEQUENCE</scope>
    <source>
        <strain evidence="1">KR_1_A1</strain>
        <strain evidence="2">KR_2_A2</strain>
    </source>
</reference>
<dbReference type="AlphaFoldDB" id="A0A833WF29"/>
<dbReference type="InterPro" id="IPR049076">
    <property type="entry name" value="ACCA"/>
</dbReference>
<dbReference type="GO" id="GO:0006633">
    <property type="term" value="P:fatty acid biosynthetic process"/>
    <property type="evidence" value="ECO:0007669"/>
    <property type="project" value="TreeGrafter"/>
</dbReference>
<evidence type="ECO:0000313" key="2">
    <source>
        <dbReference type="EMBL" id="KAF4145782.1"/>
    </source>
</evidence>
<dbReference type="EMBL" id="JAACNO010000690">
    <property type="protein sequence ID" value="KAF4145782.1"/>
    <property type="molecule type" value="Genomic_DNA"/>
</dbReference>
<accession>A0A833WF29</accession>
<comment type="caution">
    <text evidence="1">The sequence shown here is derived from an EMBL/GenBank/DDBJ whole genome shotgun (WGS) entry which is preliminary data.</text>
</comment>
<dbReference type="PANTHER" id="PTHR45728:SF3">
    <property type="entry name" value="ACETYL-COA CARBOXYLASE"/>
    <property type="match status" value="1"/>
</dbReference>
<organism evidence="1 3">
    <name type="scientific">Phytophthora infestans</name>
    <name type="common">Potato late blight agent</name>
    <name type="synonym">Botrytis infestans</name>
    <dbReference type="NCBI Taxonomy" id="4787"/>
    <lineage>
        <taxon>Eukaryota</taxon>
        <taxon>Sar</taxon>
        <taxon>Stramenopiles</taxon>
        <taxon>Oomycota</taxon>
        <taxon>Peronosporomycetes</taxon>
        <taxon>Peronosporales</taxon>
        <taxon>Peronosporaceae</taxon>
        <taxon>Phytophthora</taxon>
    </lineage>
</organism>
<dbReference type="EMBL" id="WSZM01000165">
    <property type="protein sequence ID" value="KAF4039813.1"/>
    <property type="molecule type" value="Genomic_DNA"/>
</dbReference>
<dbReference type="GO" id="GO:0003989">
    <property type="term" value="F:acetyl-CoA carboxylase activity"/>
    <property type="evidence" value="ECO:0007669"/>
    <property type="project" value="InterPro"/>
</dbReference>
<dbReference type="Proteomes" id="UP000704712">
    <property type="component" value="Unassembled WGS sequence"/>
</dbReference>
<protein>
    <submittedName>
        <fullName evidence="1">Uncharacterized protein</fullName>
    </submittedName>
</protein>
<dbReference type="Proteomes" id="UP000602510">
    <property type="component" value="Unassembled WGS sequence"/>
</dbReference>